<keyword evidence="5 8" id="KW-0564">Palmitate</keyword>
<organism evidence="9">
    <name type="scientific">Borrelia crocidurae DOU</name>
    <dbReference type="NCBI Taxonomy" id="1293575"/>
    <lineage>
        <taxon>Bacteria</taxon>
        <taxon>Pseudomonadati</taxon>
        <taxon>Spirochaetota</taxon>
        <taxon>Spirochaetia</taxon>
        <taxon>Spirochaetales</taxon>
        <taxon>Borreliaceae</taxon>
        <taxon>Borrelia</taxon>
    </lineage>
</organism>
<name>W5SJ81_9SPIR</name>
<comment type="subcellular location">
    <subcellularLocation>
        <location evidence="2 8">Cell outer membrane</location>
        <topology evidence="2 8">Lipid-anchor</topology>
    </subcellularLocation>
</comment>
<evidence type="ECO:0000256" key="5">
    <source>
        <dbReference type="ARBA" id="ARBA00023139"/>
    </source>
</evidence>
<comment type="function">
    <text evidence="1 8">The Vlp and Vsp proteins are antigenically distinct proteins, only one vlp or vsp gene is transcriptionally active at any one time. Switching between these genes is a mechanism of host immune response evasion.</text>
</comment>
<geneLocation type="plasmid" evidence="9">
    <name>unnamed</name>
</geneLocation>
<evidence type="ECO:0000256" key="4">
    <source>
        <dbReference type="ARBA" id="ARBA00023136"/>
    </source>
</evidence>
<gene>
    <name evidence="9" type="ORF">BCD_1138</name>
</gene>
<dbReference type="HOGENOM" id="CLU_2951128_0_0_12"/>
<proteinExistence type="predicted"/>
<keyword evidence="9" id="KW-0614">Plasmid</keyword>
<evidence type="ECO:0000256" key="1">
    <source>
        <dbReference type="ARBA" id="ARBA00003932"/>
    </source>
</evidence>
<dbReference type="Pfam" id="PF00921">
    <property type="entry name" value="Lipoprotein_2"/>
    <property type="match status" value="1"/>
</dbReference>
<evidence type="ECO:0000256" key="3">
    <source>
        <dbReference type="ARBA" id="ARBA00022729"/>
    </source>
</evidence>
<protein>
    <recommendedName>
        <fullName evidence="8">Variable large protein</fullName>
    </recommendedName>
</protein>
<evidence type="ECO:0000256" key="6">
    <source>
        <dbReference type="ARBA" id="ARBA00023237"/>
    </source>
</evidence>
<dbReference type="EMBL" id="CP004306">
    <property type="protein sequence ID" value="AHH07204.1"/>
    <property type="molecule type" value="Genomic_DNA"/>
</dbReference>
<sequence>MQGDAFYSFLELVSGSLGFSVTKETKKEDVGKYFNSLGEKIGFAIRRVGESSSKSIRRC</sequence>
<evidence type="ECO:0000256" key="8">
    <source>
        <dbReference type="RuleBase" id="RU363105"/>
    </source>
</evidence>
<dbReference type="SUPFAM" id="SSF74748">
    <property type="entry name" value="Variable surface antigen VlsE"/>
    <property type="match status" value="1"/>
</dbReference>
<evidence type="ECO:0000256" key="2">
    <source>
        <dbReference type="ARBA" id="ARBA00004459"/>
    </source>
</evidence>
<dbReference type="GO" id="GO:0009279">
    <property type="term" value="C:cell outer membrane"/>
    <property type="evidence" value="ECO:0007669"/>
    <property type="project" value="UniProtKB-SubCell"/>
</dbReference>
<keyword evidence="6 8" id="KW-0998">Cell outer membrane</keyword>
<reference evidence="9" key="1">
    <citation type="submission" date="2013-02" db="EMBL/GenBank/DDBJ databases">
        <title>Comparative genomics of Borrelia species.</title>
        <authorList>
            <person name="Schwan T.G."/>
            <person name="Raffel S.J."/>
            <person name="Porcella S.F."/>
        </authorList>
    </citation>
    <scope>NUCLEOTIDE SEQUENCE</scope>
    <source>
        <strain evidence="9">DOU</strain>
        <plasmid evidence="9">unnamed</plasmid>
    </source>
</reference>
<keyword evidence="4 8" id="KW-0472">Membrane</keyword>
<accession>W5SJ81</accession>
<dbReference type="AlphaFoldDB" id="W5SJ81"/>
<dbReference type="InterPro" id="IPR000680">
    <property type="entry name" value="Borrelia_lipo"/>
</dbReference>
<evidence type="ECO:0000313" key="9">
    <source>
        <dbReference type="EMBL" id="AHH07204.1"/>
    </source>
</evidence>
<keyword evidence="7 8" id="KW-0449">Lipoprotein</keyword>
<evidence type="ECO:0000256" key="7">
    <source>
        <dbReference type="ARBA" id="ARBA00023288"/>
    </source>
</evidence>
<keyword evidence="3" id="KW-0732">Signal</keyword>